<comment type="caution">
    <text evidence="1">The sequence shown here is derived from an EMBL/GenBank/DDBJ whole genome shotgun (WGS) entry which is preliminary data.</text>
</comment>
<evidence type="ECO:0008006" key="3">
    <source>
        <dbReference type="Google" id="ProtNLM"/>
    </source>
</evidence>
<sequence length="86" mass="9733">MAGIEAALTVLESLKLGDCFTYTLYANKYNCNRSTLSKRHRGVQEARTTKLANGRLLNNAQERQLVQYIHDLVGRGLPLSRPMIRN</sequence>
<evidence type="ECO:0000313" key="2">
    <source>
        <dbReference type="Proteomes" id="UP000799777"/>
    </source>
</evidence>
<feature type="non-terminal residue" evidence="1">
    <location>
        <position position="86"/>
    </location>
</feature>
<dbReference type="OrthoDB" id="3942738at2759"/>
<gene>
    <name evidence="1" type="ORF">EK21DRAFT_13565</name>
</gene>
<accession>A0A9P4GZF6</accession>
<keyword evidence="2" id="KW-1185">Reference proteome</keyword>
<name>A0A9P4GZF6_9PLEO</name>
<protein>
    <recommendedName>
        <fullName evidence="3">HTH CENPB-type domain-containing protein</fullName>
    </recommendedName>
</protein>
<evidence type="ECO:0000313" key="1">
    <source>
        <dbReference type="EMBL" id="KAF2023961.1"/>
    </source>
</evidence>
<proteinExistence type="predicted"/>
<dbReference type="AlphaFoldDB" id="A0A9P4GZF6"/>
<organism evidence="1 2">
    <name type="scientific">Setomelanomma holmii</name>
    <dbReference type="NCBI Taxonomy" id="210430"/>
    <lineage>
        <taxon>Eukaryota</taxon>
        <taxon>Fungi</taxon>
        <taxon>Dikarya</taxon>
        <taxon>Ascomycota</taxon>
        <taxon>Pezizomycotina</taxon>
        <taxon>Dothideomycetes</taxon>
        <taxon>Pleosporomycetidae</taxon>
        <taxon>Pleosporales</taxon>
        <taxon>Pleosporineae</taxon>
        <taxon>Phaeosphaeriaceae</taxon>
        <taxon>Setomelanomma</taxon>
    </lineage>
</organism>
<dbReference type="Proteomes" id="UP000799777">
    <property type="component" value="Unassembled WGS sequence"/>
</dbReference>
<reference evidence="1" key="1">
    <citation type="journal article" date="2020" name="Stud. Mycol.">
        <title>101 Dothideomycetes genomes: a test case for predicting lifestyles and emergence of pathogens.</title>
        <authorList>
            <person name="Haridas S."/>
            <person name="Albert R."/>
            <person name="Binder M."/>
            <person name="Bloem J."/>
            <person name="Labutti K."/>
            <person name="Salamov A."/>
            <person name="Andreopoulos B."/>
            <person name="Baker S."/>
            <person name="Barry K."/>
            <person name="Bills G."/>
            <person name="Bluhm B."/>
            <person name="Cannon C."/>
            <person name="Castanera R."/>
            <person name="Culley D."/>
            <person name="Daum C."/>
            <person name="Ezra D."/>
            <person name="Gonzalez J."/>
            <person name="Henrissat B."/>
            <person name="Kuo A."/>
            <person name="Liang C."/>
            <person name="Lipzen A."/>
            <person name="Lutzoni F."/>
            <person name="Magnuson J."/>
            <person name="Mondo S."/>
            <person name="Nolan M."/>
            <person name="Ohm R."/>
            <person name="Pangilinan J."/>
            <person name="Park H.-J."/>
            <person name="Ramirez L."/>
            <person name="Alfaro M."/>
            <person name="Sun H."/>
            <person name="Tritt A."/>
            <person name="Yoshinaga Y."/>
            <person name="Zwiers L.-H."/>
            <person name="Turgeon B."/>
            <person name="Goodwin S."/>
            <person name="Spatafora J."/>
            <person name="Crous P."/>
            <person name="Grigoriev I."/>
        </authorList>
    </citation>
    <scope>NUCLEOTIDE SEQUENCE</scope>
    <source>
        <strain evidence="1">CBS 110217</strain>
    </source>
</reference>
<dbReference type="EMBL" id="ML978315">
    <property type="protein sequence ID" value="KAF2023961.1"/>
    <property type="molecule type" value="Genomic_DNA"/>
</dbReference>